<comment type="similarity">
    <text evidence="2">Belongs to the CcmF/CycK/Ccl1/NrfE/CcsA family.</text>
</comment>
<evidence type="ECO:0000256" key="5">
    <source>
        <dbReference type="ARBA" id="ARBA00022692"/>
    </source>
</evidence>
<comment type="subcellular location">
    <subcellularLocation>
        <location evidence="1">Cell inner membrane</location>
        <topology evidence="1">Multi-pass membrane protein</topology>
    </subcellularLocation>
</comment>
<reference evidence="14" key="1">
    <citation type="submission" date="2023-07" db="EMBL/GenBank/DDBJ databases">
        <title>Conexibacter stalactiti sp. nov., isolated from stalactites in a lava cave and emended description of the genus Conexibacter.</title>
        <authorList>
            <person name="Lee S.D."/>
        </authorList>
    </citation>
    <scope>NUCLEOTIDE SEQUENCE [LARGE SCALE GENOMIC DNA]</scope>
    <source>
        <strain evidence="14">KCTC 39840</strain>
    </source>
</reference>
<accession>A0ABU4HKZ8</accession>
<evidence type="ECO:0000256" key="2">
    <source>
        <dbReference type="ARBA" id="ARBA00009186"/>
    </source>
</evidence>
<feature type="transmembrane region" description="Helical" evidence="10">
    <location>
        <begin position="120"/>
        <end position="141"/>
    </location>
</feature>
<keyword evidence="6" id="KW-0201">Cytochrome c-type biogenesis</keyword>
<sequence length="731" mass="80189">MATVGRALTMLAFAVAIYAIGASIYGGVTRRRAFVDSGRRAIYALAGVLTLAFAILEAAFLRSDFSYALVASHSSTTTPTFYKATAVWSSQEGSLLLWVWLLSLWSSLVLYLTRRSLREIAPYAQAVLAGFATFFLLLIVWRESPFGTLASVPAEGTGLNPLLRHPAMMFHPPALYSGYTLFSIPFAFAIGALVANRLNAEWIQGTRRFALAAWLFLGIGIVLGARWSYTELGWGGYWAWDPVENASLMPWLTGTAFIHSIMIQEKRGMLKVWNASLILATGTLAIMGTFLVRSGILDSIHAFGASTLGVPFLILIGIMIISSIGLVVWRRESLKSEHSLDSLLSREAAFILQNILLLALCFVIFWGTFFPLISEAVTGTKASVGPPWFDRYITPVAFALVALIGIGPLISWRRATAANLRRNFTFPVATGIFTLIALSFVSGAWEEPKAIVFTGLVAFVLAGVGQELFRGTRARQAMSTEKAPLAFVSLIRRNRRRYGGYIVHAGFAILLFGVAVSSSFEHSKDVALRPGQQTSIDGFDVRYMRGYSEALPEKIVFGAVLDVSKDDKHVATLRTSRGFYPSQDPSLGILGRFFQGEAESEVGLRAGFGRDIWTVINPDLLPMERIIEEGNRTFATAMRAALRDGTPDQAAIDQLFVLRDQAVAGLSERWVDRPWTADFRMIVSPMATWIWIGAIITFCGGAIALWPAPATARRRVTATYAARLARDLARS</sequence>
<evidence type="ECO:0000256" key="8">
    <source>
        <dbReference type="ARBA" id="ARBA00023136"/>
    </source>
</evidence>
<feature type="transmembrane region" description="Helical" evidence="10">
    <location>
        <begin position="275"/>
        <end position="296"/>
    </location>
</feature>
<evidence type="ECO:0000256" key="3">
    <source>
        <dbReference type="ARBA" id="ARBA00022475"/>
    </source>
</evidence>
<reference evidence="13 14" key="2">
    <citation type="submission" date="2023-10" db="EMBL/GenBank/DDBJ databases">
        <authorList>
            <person name="Han X.F."/>
        </authorList>
    </citation>
    <scope>NUCLEOTIDE SEQUENCE [LARGE SCALE GENOMIC DNA]</scope>
    <source>
        <strain evidence="13 14">KCTC 39840</strain>
    </source>
</reference>
<name>A0ABU4HKZ8_9ACTN</name>
<evidence type="ECO:0000256" key="6">
    <source>
        <dbReference type="ARBA" id="ARBA00022748"/>
    </source>
</evidence>
<feature type="domain" description="Cytochrome c-type biogenesis protein CcmF C-terminal" evidence="12">
    <location>
        <begin position="313"/>
        <end position="584"/>
    </location>
</feature>
<evidence type="ECO:0000256" key="10">
    <source>
        <dbReference type="SAM" id="Phobius"/>
    </source>
</evidence>
<feature type="transmembrane region" description="Helical" evidence="10">
    <location>
        <begin position="350"/>
        <end position="372"/>
    </location>
</feature>
<evidence type="ECO:0000256" key="1">
    <source>
        <dbReference type="ARBA" id="ARBA00004429"/>
    </source>
</evidence>
<feature type="transmembrane region" description="Helical" evidence="10">
    <location>
        <begin position="392"/>
        <end position="412"/>
    </location>
</feature>
<dbReference type="PANTHER" id="PTHR43653:SF1">
    <property type="entry name" value="CYTOCHROME C-TYPE BIOGENESIS PROTEIN CCMF"/>
    <property type="match status" value="1"/>
</dbReference>
<gene>
    <name evidence="13" type="ORF">R7226_02670</name>
</gene>
<feature type="transmembrane region" description="Helical" evidence="10">
    <location>
        <begin position="176"/>
        <end position="196"/>
    </location>
</feature>
<keyword evidence="4" id="KW-0997">Cell inner membrane</keyword>
<evidence type="ECO:0000313" key="13">
    <source>
        <dbReference type="EMBL" id="MDW5593225.1"/>
    </source>
</evidence>
<dbReference type="PRINTS" id="PR01410">
    <property type="entry name" value="CCBIOGENESIS"/>
</dbReference>
<dbReference type="InterPro" id="IPR003567">
    <property type="entry name" value="Cyt_c_biogenesis"/>
</dbReference>
<comment type="caution">
    <text evidence="13">The sequence shown here is derived from an EMBL/GenBank/DDBJ whole genome shotgun (WGS) entry which is preliminary data.</text>
</comment>
<evidence type="ECO:0000256" key="7">
    <source>
        <dbReference type="ARBA" id="ARBA00022989"/>
    </source>
</evidence>
<evidence type="ECO:0000259" key="11">
    <source>
        <dbReference type="Pfam" id="PF01578"/>
    </source>
</evidence>
<dbReference type="EMBL" id="JAWSTH010000003">
    <property type="protein sequence ID" value="MDW5593225.1"/>
    <property type="molecule type" value="Genomic_DNA"/>
</dbReference>
<dbReference type="GO" id="GO:0016829">
    <property type="term" value="F:lyase activity"/>
    <property type="evidence" value="ECO:0007669"/>
    <property type="project" value="UniProtKB-KW"/>
</dbReference>
<dbReference type="Proteomes" id="UP001284601">
    <property type="component" value="Unassembled WGS sequence"/>
</dbReference>
<dbReference type="Pfam" id="PF01578">
    <property type="entry name" value="Cytochrom_C_asm"/>
    <property type="match status" value="1"/>
</dbReference>
<feature type="transmembrane region" description="Helical" evidence="10">
    <location>
        <begin position="424"/>
        <end position="445"/>
    </location>
</feature>
<feature type="transmembrane region" description="Helical" evidence="10">
    <location>
        <begin position="95"/>
        <end position="113"/>
    </location>
</feature>
<keyword evidence="3" id="KW-1003">Cell membrane</keyword>
<dbReference type="PANTHER" id="PTHR43653">
    <property type="entry name" value="CYTOCHROME C ASSEMBLY PROTEIN-RELATED"/>
    <property type="match status" value="1"/>
</dbReference>
<feature type="transmembrane region" description="Helical" evidence="10">
    <location>
        <begin position="451"/>
        <end position="469"/>
    </location>
</feature>
<comment type="function">
    <text evidence="9">Required for the biogenesis of c-type cytochromes. Possible subunit of a heme lyase.</text>
</comment>
<dbReference type="PRINTS" id="PR01411">
    <property type="entry name" value="CCMFBIOGNSIS"/>
</dbReference>
<dbReference type="InterPro" id="IPR002541">
    <property type="entry name" value="Cyt_c_assembly"/>
</dbReference>
<feature type="transmembrane region" description="Helical" evidence="10">
    <location>
        <begin position="498"/>
        <end position="520"/>
    </location>
</feature>
<feature type="transmembrane region" description="Helical" evidence="10">
    <location>
        <begin position="247"/>
        <end position="263"/>
    </location>
</feature>
<evidence type="ECO:0000256" key="9">
    <source>
        <dbReference type="ARBA" id="ARBA00037230"/>
    </source>
</evidence>
<keyword evidence="5 10" id="KW-0812">Transmembrane</keyword>
<dbReference type="InterPro" id="IPR003568">
    <property type="entry name" value="Cyt_c_biogenesis_CcmF"/>
</dbReference>
<keyword evidence="8 10" id="KW-0472">Membrane</keyword>
<keyword evidence="7 10" id="KW-1133">Transmembrane helix</keyword>
<dbReference type="RefSeq" id="WP_318595487.1">
    <property type="nucleotide sequence ID" value="NZ_JAWSTH010000003.1"/>
</dbReference>
<evidence type="ECO:0000313" key="14">
    <source>
        <dbReference type="Proteomes" id="UP001284601"/>
    </source>
</evidence>
<feature type="transmembrane region" description="Helical" evidence="10">
    <location>
        <begin position="40"/>
        <end position="61"/>
    </location>
</feature>
<feature type="transmembrane region" description="Helical" evidence="10">
    <location>
        <begin position="308"/>
        <end position="329"/>
    </location>
</feature>
<dbReference type="Pfam" id="PF16327">
    <property type="entry name" value="CcmF_C"/>
    <property type="match status" value="1"/>
</dbReference>
<feature type="domain" description="Cytochrome c assembly protein" evidence="11">
    <location>
        <begin position="88"/>
        <end position="294"/>
    </location>
</feature>
<proteinExistence type="inferred from homology"/>
<dbReference type="InterPro" id="IPR032523">
    <property type="entry name" value="CcmF_C"/>
</dbReference>
<evidence type="ECO:0000259" key="12">
    <source>
        <dbReference type="Pfam" id="PF16327"/>
    </source>
</evidence>
<keyword evidence="13" id="KW-0456">Lyase</keyword>
<feature type="transmembrane region" description="Helical" evidence="10">
    <location>
        <begin position="686"/>
        <end position="706"/>
    </location>
</feature>
<feature type="transmembrane region" description="Helical" evidence="10">
    <location>
        <begin position="208"/>
        <end position="227"/>
    </location>
</feature>
<feature type="transmembrane region" description="Helical" evidence="10">
    <location>
        <begin position="6"/>
        <end position="28"/>
    </location>
</feature>
<keyword evidence="14" id="KW-1185">Reference proteome</keyword>
<protein>
    <submittedName>
        <fullName evidence="13">Heme lyase CcmF/NrfE family subunit</fullName>
    </submittedName>
</protein>
<organism evidence="13 14">
    <name type="scientific">Conexibacter stalactiti</name>
    <dbReference type="NCBI Taxonomy" id="1940611"/>
    <lineage>
        <taxon>Bacteria</taxon>
        <taxon>Bacillati</taxon>
        <taxon>Actinomycetota</taxon>
        <taxon>Thermoleophilia</taxon>
        <taxon>Solirubrobacterales</taxon>
        <taxon>Conexibacteraceae</taxon>
        <taxon>Conexibacter</taxon>
    </lineage>
</organism>
<evidence type="ECO:0000256" key="4">
    <source>
        <dbReference type="ARBA" id="ARBA00022519"/>
    </source>
</evidence>